<dbReference type="Gene3D" id="3.40.50.150">
    <property type="entry name" value="Vaccinia Virus protein VP39"/>
    <property type="match status" value="1"/>
</dbReference>
<dbReference type="PANTHER" id="PTHR14614:SF157">
    <property type="entry name" value="METHYLTRANSFERASE TYPE 12 DOMAIN-CONTAINING PROTEIN"/>
    <property type="match status" value="1"/>
</dbReference>
<evidence type="ECO:0000313" key="3">
    <source>
        <dbReference type="Proteomes" id="UP000612055"/>
    </source>
</evidence>
<feature type="region of interest" description="Disordered" evidence="1">
    <location>
        <begin position="338"/>
        <end position="379"/>
    </location>
</feature>
<dbReference type="EMBL" id="JAEHOE010000195">
    <property type="protein sequence ID" value="KAG2482956.1"/>
    <property type="molecule type" value="Genomic_DNA"/>
</dbReference>
<dbReference type="AlphaFoldDB" id="A0A835XFV2"/>
<organism evidence="2 3">
    <name type="scientific">Edaphochlamys debaryana</name>
    <dbReference type="NCBI Taxonomy" id="47281"/>
    <lineage>
        <taxon>Eukaryota</taxon>
        <taxon>Viridiplantae</taxon>
        <taxon>Chlorophyta</taxon>
        <taxon>core chlorophytes</taxon>
        <taxon>Chlorophyceae</taxon>
        <taxon>CS clade</taxon>
        <taxon>Chlamydomonadales</taxon>
        <taxon>Chlamydomonadales incertae sedis</taxon>
        <taxon>Edaphochlamys</taxon>
    </lineage>
</organism>
<keyword evidence="3" id="KW-1185">Reference proteome</keyword>
<dbReference type="InterPro" id="IPR029063">
    <property type="entry name" value="SAM-dependent_MTases_sf"/>
</dbReference>
<feature type="compositionally biased region" description="Low complexity" evidence="1">
    <location>
        <begin position="210"/>
        <end position="225"/>
    </location>
</feature>
<feature type="compositionally biased region" description="Low complexity" evidence="1">
    <location>
        <begin position="190"/>
        <end position="201"/>
    </location>
</feature>
<proteinExistence type="predicted"/>
<gene>
    <name evidence="2" type="ORF">HYH03_018133</name>
</gene>
<name>A0A835XFV2_9CHLO</name>
<dbReference type="Pfam" id="PF10294">
    <property type="entry name" value="Methyltransf_16"/>
    <property type="match status" value="1"/>
</dbReference>
<dbReference type="SUPFAM" id="SSF53335">
    <property type="entry name" value="S-adenosyl-L-methionine-dependent methyltransferases"/>
    <property type="match status" value="1"/>
</dbReference>
<feature type="region of interest" description="Disordered" evidence="1">
    <location>
        <begin position="189"/>
        <end position="235"/>
    </location>
</feature>
<dbReference type="Proteomes" id="UP000612055">
    <property type="component" value="Unassembled WGS sequence"/>
</dbReference>
<dbReference type="OrthoDB" id="407325at2759"/>
<evidence type="ECO:0000256" key="1">
    <source>
        <dbReference type="SAM" id="MobiDB-lite"/>
    </source>
</evidence>
<evidence type="ECO:0000313" key="2">
    <source>
        <dbReference type="EMBL" id="KAG2482956.1"/>
    </source>
</evidence>
<feature type="compositionally biased region" description="Low complexity" evidence="1">
    <location>
        <begin position="89"/>
        <end position="107"/>
    </location>
</feature>
<protein>
    <submittedName>
        <fullName evidence="2">Uncharacterized protein</fullName>
    </submittedName>
</protein>
<sequence length="445" mass="42863">MSGPDEATVVVDGPQILVSCTVNGSNPYFFDSDYTIAGSTGFLLWEANWLLLRLIRGPPAAAPATATATANGPAASASAAAAPPGALPEPCAAGASATPTASAPAPGYTGSVGEAAGHAQHVGPGPGPGPGGPQVPLHLGALLAGRRVLDLGSGTGLAGLAAAAAGAHVLLTDLASVVAGSLRHNLQRNAAGPCAPPGGSATPPPPPASGPAAQPAGSATAQPGQPSGGAAPGCTEDATVSLGALSLGGGGGEAAGGAWAGGGDGAGPWAGAVRVGCCGGSAAVMALDWTEPLGPQVAAGGNDPREADFILAVDTVWLLDILHAYIDVVLAVLRHPRGAGPSAPQPSGPPSSAPSPPPPPSPSPYPEPAASKSSGAPGGAGGGGKACFMAFVERAGEDSKLFVKKEEVLAALQERGLRVEVLIAEDVDVDGTARPGRVLRLTLAE</sequence>
<dbReference type="InterPro" id="IPR019410">
    <property type="entry name" value="Methyltransf_16"/>
</dbReference>
<dbReference type="PANTHER" id="PTHR14614">
    <property type="entry name" value="HEPATOCELLULAR CARCINOMA-ASSOCIATED ANTIGEN"/>
    <property type="match status" value="1"/>
</dbReference>
<comment type="caution">
    <text evidence="2">The sequence shown here is derived from an EMBL/GenBank/DDBJ whole genome shotgun (WGS) entry which is preliminary data.</text>
</comment>
<feature type="region of interest" description="Disordered" evidence="1">
    <location>
        <begin position="89"/>
        <end position="134"/>
    </location>
</feature>
<accession>A0A835XFV2</accession>
<feature type="compositionally biased region" description="Pro residues" evidence="1">
    <location>
        <begin position="343"/>
        <end position="367"/>
    </location>
</feature>
<reference evidence="2" key="1">
    <citation type="journal article" date="2020" name="bioRxiv">
        <title>Comparative genomics of Chlamydomonas.</title>
        <authorList>
            <person name="Craig R.J."/>
            <person name="Hasan A.R."/>
            <person name="Ness R.W."/>
            <person name="Keightley P.D."/>
        </authorList>
    </citation>
    <scope>NUCLEOTIDE SEQUENCE</scope>
    <source>
        <strain evidence="2">CCAP 11/70</strain>
    </source>
</reference>